<dbReference type="Gene3D" id="3.40.50.10400">
    <property type="entry name" value="Hypothetical protein PA1492"/>
    <property type="match status" value="1"/>
</dbReference>
<dbReference type="SUPFAM" id="SSF52309">
    <property type="entry name" value="N-(deoxy)ribosyltransferase-like"/>
    <property type="match status" value="1"/>
</dbReference>
<keyword evidence="2" id="KW-1185">Reference proteome</keyword>
<comment type="caution">
    <text evidence="1">The sequence shown here is derived from an EMBL/GenBank/DDBJ whole genome shotgun (WGS) entry which is preliminary data.</text>
</comment>
<dbReference type="Proteomes" id="UP000315389">
    <property type="component" value="Unassembled WGS sequence"/>
</dbReference>
<reference evidence="1 2" key="1">
    <citation type="submission" date="2019-06" db="EMBL/GenBank/DDBJ databases">
        <title>Sequencing the genomes of 1000 actinobacteria strains.</title>
        <authorList>
            <person name="Klenk H.-P."/>
        </authorList>
    </citation>
    <scope>NUCLEOTIDE SEQUENCE [LARGE SCALE GENOMIC DNA]</scope>
    <source>
        <strain evidence="1 2">DSM 4813</strain>
    </source>
</reference>
<dbReference type="InterPro" id="IPR025518">
    <property type="entry name" value="DUF4406"/>
</dbReference>
<dbReference type="EMBL" id="VFOS01000007">
    <property type="protein sequence ID" value="TQL56518.1"/>
    <property type="molecule type" value="Genomic_DNA"/>
</dbReference>
<evidence type="ECO:0000313" key="2">
    <source>
        <dbReference type="Proteomes" id="UP000315389"/>
    </source>
</evidence>
<dbReference type="Pfam" id="PF14359">
    <property type="entry name" value="DUF4406"/>
    <property type="match status" value="1"/>
</dbReference>
<accession>A0A542Z867</accession>
<protein>
    <submittedName>
        <fullName evidence="1">Uncharacterized protein DUF4406</fullName>
    </submittedName>
</protein>
<gene>
    <name evidence="1" type="ORF">FB461_2404</name>
</gene>
<evidence type="ECO:0000313" key="1">
    <source>
        <dbReference type="EMBL" id="TQL56518.1"/>
    </source>
</evidence>
<organism evidence="1 2">
    <name type="scientific">Rarobacter faecitabidus</name>
    <dbReference type="NCBI Taxonomy" id="13243"/>
    <lineage>
        <taxon>Bacteria</taxon>
        <taxon>Bacillati</taxon>
        <taxon>Actinomycetota</taxon>
        <taxon>Actinomycetes</taxon>
        <taxon>Micrococcales</taxon>
        <taxon>Rarobacteraceae</taxon>
        <taxon>Rarobacter</taxon>
    </lineage>
</organism>
<dbReference type="AlphaFoldDB" id="A0A542Z867"/>
<name>A0A542Z867_RARFA</name>
<proteinExistence type="predicted"/>
<sequence>MLTRVYVSGPMTGYPDLNVSAFREAARRLRTVGASVVNPHELDHFGSTEWHEFMRTDIAALVGCDGVATLPGWQESRGAVLEVHIAHALGMAVEPIERWVE</sequence>